<dbReference type="SUPFAM" id="SSF56176">
    <property type="entry name" value="FAD-binding/transporter-associated domain-like"/>
    <property type="match status" value="1"/>
</dbReference>
<evidence type="ECO:0000256" key="4">
    <source>
        <dbReference type="ARBA" id="ARBA00022827"/>
    </source>
</evidence>
<evidence type="ECO:0000256" key="3">
    <source>
        <dbReference type="ARBA" id="ARBA00022630"/>
    </source>
</evidence>
<gene>
    <name evidence="9" type="ORF">IAB02_02285</name>
</gene>
<sequence>MSLIRPMAEEYASYLFDESRTMGSADWICFPQTEEEIVEAVRFANARNLPVTAQGALTGLAGGASPQGGLILNLSRMNRILGLRREGDSYYLRVQPGLVLQQLRKALLNKKFDLSGWSDSSIEALRPVKPGELFFSPDPTEPTASIGGMASCNACGARSFLYGCTREHIHALRAVLPDGRVTDLARGRERAQGREFRLPFTDGSGLSGQLPPFDSPHMKDAGYFFREDMDLVDLFLGSQGTLGILSELELKLIPAPRHLWGVTAFLPDDEAALAYVRALKSPRFPFRPASIEFFGKRALDMVERQKAETPSFRQLQPLPRDYCCAVYAEFNAGTRDPFYPSLQALGELLQSLGGNPQNSWVARDQLELEKLLFFRHSVPETIDILVEKNKKNAPEITILSTDMAVSDEKFDTLFHLYKRDLEQSRLDWILFGHIGENHVHPNILARNSEEYRRGHAIFEKWAADVRDLGGTITAEHGTGKIKKKLLLILLGEEKMRALWRFKRQFDPKGLFGPGNVLTEVGE</sequence>
<dbReference type="InterPro" id="IPR016167">
    <property type="entry name" value="FAD-bd_PCMH_sub1"/>
</dbReference>
<protein>
    <recommendedName>
        <fullName evidence="7">D-lactate dehydrogenase (cytochrome)</fullName>
        <ecNumber evidence="7">1.1.2.4</ecNumber>
    </recommendedName>
</protein>
<dbReference type="InterPro" id="IPR004113">
    <property type="entry name" value="FAD-bd_oxidored_4_C"/>
</dbReference>
<dbReference type="Pfam" id="PF02913">
    <property type="entry name" value="FAD-oxidase_C"/>
    <property type="match status" value="1"/>
</dbReference>
<proteinExistence type="inferred from homology"/>
<dbReference type="GO" id="GO:0071949">
    <property type="term" value="F:FAD binding"/>
    <property type="evidence" value="ECO:0007669"/>
    <property type="project" value="InterPro"/>
</dbReference>
<keyword evidence="3" id="KW-0285">Flavoprotein</keyword>
<dbReference type="InterPro" id="IPR016164">
    <property type="entry name" value="FAD-linked_Oxase-like_C"/>
</dbReference>
<organism evidence="9 10">
    <name type="scientific">Candidatus Pullichristensenella excrementigallinarum</name>
    <dbReference type="NCBI Taxonomy" id="2840907"/>
    <lineage>
        <taxon>Bacteria</taxon>
        <taxon>Bacillati</taxon>
        <taxon>Bacillota</taxon>
        <taxon>Clostridia</taxon>
        <taxon>Candidatus Pullichristensenella</taxon>
    </lineage>
</organism>
<comment type="similarity">
    <text evidence="2">Belongs to the FAD-binding oxidoreductase/transferase type 4 family.</text>
</comment>
<comment type="cofactor">
    <cofactor evidence="1">
        <name>FAD</name>
        <dbReference type="ChEBI" id="CHEBI:57692"/>
    </cofactor>
</comment>
<evidence type="ECO:0000256" key="1">
    <source>
        <dbReference type="ARBA" id="ARBA00001974"/>
    </source>
</evidence>
<dbReference type="Gene3D" id="3.30.43.10">
    <property type="entry name" value="Uridine Diphospho-n-acetylenolpyruvylglucosamine Reductase, domain 2"/>
    <property type="match status" value="1"/>
</dbReference>
<dbReference type="GO" id="GO:0008720">
    <property type="term" value="F:D-lactate dehydrogenase (NAD+) activity"/>
    <property type="evidence" value="ECO:0007669"/>
    <property type="project" value="TreeGrafter"/>
</dbReference>
<dbReference type="Pfam" id="PF01565">
    <property type="entry name" value="FAD_binding_4"/>
    <property type="match status" value="2"/>
</dbReference>
<reference evidence="9" key="2">
    <citation type="journal article" date="2021" name="PeerJ">
        <title>Extensive microbial diversity within the chicken gut microbiome revealed by metagenomics and culture.</title>
        <authorList>
            <person name="Gilroy R."/>
            <person name="Ravi A."/>
            <person name="Getino M."/>
            <person name="Pursley I."/>
            <person name="Horton D.L."/>
            <person name="Alikhan N.F."/>
            <person name="Baker D."/>
            <person name="Gharbi K."/>
            <person name="Hall N."/>
            <person name="Watson M."/>
            <person name="Adriaenssens E.M."/>
            <person name="Foster-Nyarko E."/>
            <person name="Jarju S."/>
            <person name="Secka A."/>
            <person name="Antonio M."/>
            <person name="Oren A."/>
            <person name="Chaudhuri R.R."/>
            <person name="La Ragione R."/>
            <person name="Hildebrand F."/>
            <person name="Pallen M.J."/>
        </authorList>
    </citation>
    <scope>NUCLEOTIDE SEQUENCE</scope>
    <source>
        <strain evidence="9">ChiHcec3-11533</strain>
    </source>
</reference>
<dbReference type="EMBL" id="DVMU01000054">
    <property type="protein sequence ID" value="HIU33371.1"/>
    <property type="molecule type" value="Genomic_DNA"/>
</dbReference>
<evidence type="ECO:0000256" key="2">
    <source>
        <dbReference type="ARBA" id="ARBA00008000"/>
    </source>
</evidence>
<feature type="domain" description="FAD-binding PCMH-type" evidence="8">
    <location>
        <begin position="20"/>
        <end position="255"/>
    </location>
</feature>
<dbReference type="GO" id="GO:1903457">
    <property type="term" value="P:lactate catabolic process"/>
    <property type="evidence" value="ECO:0007669"/>
    <property type="project" value="TreeGrafter"/>
</dbReference>
<dbReference type="SUPFAM" id="SSF55103">
    <property type="entry name" value="FAD-linked oxidases, C-terminal domain"/>
    <property type="match status" value="1"/>
</dbReference>
<dbReference type="Gene3D" id="3.30.70.2740">
    <property type="match status" value="1"/>
</dbReference>
<keyword evidence="4" id="KW-0274">FAD</keyword>
<dbReference type="EC" id="1.1.2.4" evidence="7"/>
<keyword evidence="6" id="KW-0560">Oxidoreductase</keyword>
<dbReference type="InterPro" id="IPR006094">
    <property type="entry name" value="Oxid_FAD_bind_N"/>
</dbReference>
<dbReference type="InterPro" id="IPR016169">
    <property type="entry name" value="FAD-bd_PCMH_sub2"/>
</dbReference>
<dbReference type="PANTHER" id="PTHR11748">
    <property type="entry name" value="D-LACTATE DEHYDROGENASE"/>
    <property type="match status" value="1"/>
</dbReference>
<accession>A0A9D1LC39</accession>
<evidence type="ECO:0000313" key="9">
    <source>
        <dbReference type="EMBL" id="HIU33371.1"/>
    </source>
</evidence>
<dbReference type="Proteomes" id="UP000824072">
    <property type="component" value="Unassembled WGS sequence"/>
</dbReference>
<dbReference type="Gene3D" id="3.30.465.10">
    <property type="match status" value="1"/>
</dbReference>
<evidence type="ECO:0000256" key="6">
    <source>
        <dbReference type="ARBA" id="ARBA00023002"/>
    </source>
</evidence>
<dbReference type="InterPro" id="IPR016166">
    <property type="entry name" value="FAD-bd_PCMH"/>
</dbReference>
<dbReference type="PROSITE" id="PS51387">
    <property type="entry name" value="FAD_PCMH"/>
    <property type="match status" value="1"/>
</dbReference>
<name>A0A9D1LC39_9FIRM</name>
<dbReference type="InterPro" id="IPR036318">
    <property type="entry name" value="FAD-bd_PCMH-like_sf"/>
</dbReference>
<evidence type="ECO:0000313" key="10">
    <source>
        <dbReference type="Proteomes" id="UP000824072"/>
    </source>
</evidence>
<dbReference type="PANTHER" id="PTHR11748:SF111">
    <property type="entry name" value="D-LACTATE DEHYDROGENASE, MITOCHONDRIAL-RELATED"/>
    <property type="match status" value="1"/>
</dbReference>
<evidence type="ECO:0000256" key="5">
    <source>
        <dbReference type="ARBA" id="ARBA00022946"/>
    </source>
</evidence>
<evidence type="ECO:0000259" key="8">
    <source>
        <dbReference type="PROSITE" id="PS51387"/>
    </source>
</evidence>
<dbReference type="AlphaFoldDB" id="A0A9D1LC39"/>
<comment type="caution">
    <text evidence="9">The sequence shown here is derived from an EMBL/GenBank/DDBJ whole genome shotgun (WGS) entry which is preliminary data.</text>
</comment>
<keyword evidence="5" id="KW-0809">Transit peptide</keyword>
<dbReference type="GO" id="GO:0004458">
    <property type="term" value="F:D-lactate dehydrogenase (cytochrome) activity"/>
    <property type="evidence" value="ECO:0007669"/>
    <property type="project" value="UniProtKB-EC"/>
</dbReference>
<evidence type="ECO:0000256" key="7">
    <source>
        <dbReference type="ARBA" id="ARBA00038897"/>
    </source>
</evidence>
<reference evidence="9" key="1">
    <citation type="submission" date="2020-10" db="EMBL/GenBank/DDBJ databases">
        <authorList>
            <person name="Gilroy R."/>
        </authorList>
    </citation>
    <scope>NUCLEOTIDE SEQUENCE</scope>
    <source>
        <strain evidence="9">ChiHcec3-11533</strain>
    </source>
</reference>